<dbReference type="PANTHER" id="PTHR44196">
    <property type="entry name" value="DEHYDROGENASE/REDUCTASE SDR FAMILY MEMBER 7B"/>
    <property type="match status" value="1"/>
</dbReference>
<organism evidence="4 5">
    <name type="scientific">Labilibaculum manganireducens</name>
    <dbReference type="NCBI Taxonomy" id="1940525"/>
    <lineage>
        <taxon>Bacteria</taxon>
        <taxon>Pseudomonadati</taxon>
        <taxon>Bacteroidota</taxon>
        <taxon>Bacteroidia</taxon>
        <taxon>Marinilabiliales</taxon>
        <taxon>Marinifilaceae</taxon>
        <taxon>Labilibaculum</taxon>
    </lineage>
</organism>
<dbReference type="PANTHER" id="PTHR44196:SF1">
    <property type="entry name" value="DEHYDROGENASE_REDUCTASE SDR FAMILY MEMBER 7B"/>
    <property type="match status" value="1"/>
</dbReference>
<dbReference type="InterPro" id="IPR002347">
    <property type="entry name" value="SDR_fam"/>
</dbReference>
<dbReference type="GO" id="GO:0016491">
    <property type="term" value="F:oxidoreductase activity"/>
    <property type="evidence" value="ECO:0007669"/>
    <property type="project" value="UniProtKB-KW"/>
</dbReference>
<dbReference type="PRINTS" id="PR00081">
    <property type="entry name" value="GDHRDH"/>
</dbReference>
<dbReference type="Gene3D" id="3.40.50.720">
    <property type="entry name" value="NAD(P)-binding Rossmann-like Domain"/>
    <property type="match status" value="1"/>
</dbReference>
<evidence type="ECO:0000256" key="1">
    <source>
        <dbReference type="ARBA" id="ARBA00006484"/>
    </source>
</evidence>
<comment type="caution">
    <text evidence="4">The sequence shown here is derived from an EMBL/GenBank/DDBJ whole genome shotgun (WGS) entry which is preliminary data.</text>
</comment>
<dbReference type="Proteomes" id="UP000233618">
    <property type="component" value="Unassembled WGS sequence"/>
</dbReference>
<dbReference type="RefSeq" id="WP_101308698.1">
    <property type="nucleotide sequence ID" value="NZ_CAXXEE010000003.1"/>
</dbReference>
<evidence type="ECO:0000256" key="3">
    <source>
        <dbReference type="RuleBase" id="RU000363"/>
    </source>
</evidence>
<proteinExistence type="inferred from homology"/>
<dbReference type="GO" id="GO:0016020">
    <property type="term" value="C:membrane"/>
    <property type="evidence" value="ECO:0007669"/>
    <property type="project" value="TreeGrafter"/>
</dbReference>
<accession>A0A2N3IDX7</accession>
<dbReference type="PROSITE" id="PS00061">
    <property type="entry name" value="ADH_SHORT"/>
    <property type="match status" value="1"/>
</dbReference>
<dbReference type="SUPFAM" id="SSF51735">
    <property type="entry name" value="NAD(P)-binding Rossmann-fold domains"/>
    <property type="match status" value="1"/>
</dbReference>
<evidence type="ECO:0000256" key="2">
    <source>
        <dbReference type="ARBA" id="ARBA00023002"/>
    </source>
</evidence>
<name>A0A2N3IDX7_9BACT</name>
<sequence>MKQKIVVITGASSGIGKALALEFASRGSKIVLAARNLEKLKEVEESILALGNEVLTVKTDVSVEEDCKNLITETVNRFGGVDVLINNAGISMRALFTDLDLSVIKNLMDVNFWGTVYCTKFAMPYITKSKGSVVGVISIAGYIGLPARSGYSASKYAIRGFLDTLRVENLKTGVHVLVAAPGFTASNVRNVALTADGSMQGETPRDESKMMSAEECARLIAIAVVKRKRELIMTFMEGKLTVWLKKWFPSLLEKLTYNHMAKEPDSPLK</sequence>
<dbReference type="NCBIfam" id="NF004825">
    <property type="entry name" value="PRK06181.1"/>
    <property type="match status" value="1"/>
</dbReference>
<comment type="similarity">
    <text evidence="1 3">Belongs to the short-chain dehydrogenases/reductases (SDR) family.</text>
</comment>
<dbReference type="AlphaFoldDB" id="A0A2N3IDX7"/>
<evidence type="ECO:0000313" key="5">
    <source>
        <dbReference type="Proteomes" id="UP000233618"/>
    </source>
</evidence>
<evidence type="ECO:0000313" key="4">
    <source>
        <dbReference type="EMBL" id="PKQ68534.1"/>
    </source>
</evidence>
<keyword evidence="5" id="KW-1185">Reference proteome</keyword>
<dbReference type="EMBL" id="MVDE01000004">
    <property type="protein sequence ID" value="PKQ68534.1"/>
    <property type="molecule type" value="Genomic_DNA"/>
</dbReference>
<keyword evidence="2" id="KW-0560">Oxidoreductase</keyword>
<dbReference type="Pfam" id="PF00106">
    <property type="entry name" value="adh_short"/>
    <property type="match status" value="1"/>
</dbReference>
<reference evidence="4 5" key="1">
    <citation type="journal article" date="2017" name="Front. Microbiol.">
        <title>Labilibaculum manganireducens gen. nov., sp. nov. and Labilibaculum filiforme sp. nov., Novel Bacteroidetes Isolated from Subsurface Sediments of the Baltic Sea.</title>
        <authorList>
            <person name="Vandieken V."/>
            <person name="Marshall I.P."/>
            <person name="Niemann H."/>
            <person name="Engelen B."/>
            <person name="Cypionka H."/>
        </authorList>
    </citation>
    <scope>NUCLEOTIDE SEQUENCE [LARGE SCALE GENOMIC DNA]</scope>
    <source>
        <strain evidence="4 5">59.10-2M</strain>
    </source>
</reference>
<dbReference type="InterPro" id="IPR020904">
    <property type="entry name" value="Sc_DH/Rdtase_CS"/>
</dbReference>
<dbReference type="PRINTS" id="PR00080">
    <property type="entry name" value="SDRFAMILY"/>
</dbReference>
<gene>
    <name evidence="4" type="ORF">BZG01_04815</name>
</gene>
<protein>
    <submittedName>
        <fullName evidence="4">Short chain dehydrogenase</fullName>
    </submittedName>
</protein>
<dbReference type="InterPro" id="IPR036291">
    <property type="entry name" value="NAD(P)-bd_dom_sf"/>
</dbReference>